<dbReference type="SMART" id="SM00748">
    <property type="entry name" value="HEPN"/>
    <property type="match status" value="1"/>
</dbReference>
<dbReference type="AlphaFoldDB" id="A0A8F5GSX5"/>
<dbReference type="InterPro" id="IPR007842">
    <property type="entry name" value="HEPN_dom"/>
</dbReference>
<dbReference type="Pfam" id="PF05168">
    <property type="entry name" value="HEPN"/>
    <property type="match status" value="1"/>
</dbReference>
<dbReference type="EMBL" id="CP077717">
    <property type="protein sequence ID" value="QXJ27782.1"/>
    <property type="molecule type" value="Genomic_DNA"/>
</dbReference>
<organism evidence="2 3">
    <name type="scientific">Saccharolobus shibatae (strain ATCC 51178 / DSM 5389 / JCM 8931 / NBRC 15437 / B12)</name>
    <name type="common">Sulfolobus shibatae</name>
    <dbReference type="NCBI Taxonomy" id="523848"/>
    <lineage>
        <taxon>Archaea</taxon>
        <taxon>Thermoproteota</taxon>
        <taxon>Thermoprotei</taxon>
        <taxon>Sulfolobales</taxon>
        <taxon>Sulfolobaceae</taxon>
        <taxon>Saccharolobus</taxon>
    </lineage>
</organism>
<reference evidence="2" key="1">
    <citation type="journal article" date="2021" name="Environ. Microbiol.">
        <title>New insights into the diversity and evolution of the archaeal mobilome from three complete genomes of Saccharolobus shibatae.</title>
        <authorList>
            <person name="Medvedeva S."/>
            <person name="Brandt D."/>
            <person name="Cvirkaite-Krupovic V."/>
            <person name="Liu Y."/>
            <person name="Severinov K."/>
            <person name="Ishino S."/>
            <person name="Ishino Y."/>
            <person name="Prangishvili D."/>
            <person name="Kalinowski J."/>
            <person name="Krupovic M."/>
        </authorList>
    </citation>
    <scope>NUCLEOTIDE SEQUENCE</scope>
    <source>
        <strain evidence="2">B12</strain>
    </source>
</reference>
<evidence type="ECO:0000313" key="2">
    <source>
        <dbReference type="EMBL" id="QXJ27782.1"/>
    </source>
</evidence>
<dbReference type="RefSeq" id="WP_218259462.1">
    <property type="nucleotide sequence ID" value="NZ_CP077717.1"/>
</dbReference>
<name>A0A8F5GSX5_SACSH</name>
<proteinExistence type="predicted"/>
<evidence type="ECO:0000259" key="1">
    <source>
        <dbReference type="PROSITE" id="PS50910"/>
    </source>
</evidence>
<evidence type="ECO:0000313" key="3">
    <source>
        <dbReference type="Proteomes" id="UP000694018"/>
    </source>
</evidence>
<dbReference type="KEGG" id="sshi:J5U23_00649"/>
<accession>A0A8F5GSX5</accession>
<gene>
    <name evidence="2" type="ORF">J5U23_00649</name>
</gene>
<feature type="domain" description="HEPN" evidence="1">
    <location>
        <begin position="11"/>
        <end position="121"/>
    </location>
</feature>
<dbReference type="OrthoDB" id="101044at2157"/>
<protein>
    <recommendedName>
        <fullName evidence="1">HEPN domain-containing protein</fullName>
    </recommendedName>
</protein>
<dbReference type="PROSITE" id="PS50910">
    <property type="entry name" value="HEPN"/>
    <property type="match status" value="1"/>
</dbReference>
<dbReference type="GeneID" id="65562253"/>
<dbReference type="Proteomes" id="UP000694018">
    <property type="component" value="Chromosome"/>
</dbReference>
<sequence length="125" mass="14993">MSSYDDVNRILRRAEKFKKDAINAYNEGYYDVSCFYAEQAVQLRIKAYVLKNLGFLPRIHAIRELLSIIYKYNQDERIRVFINEKRNALKQLEEGYTEARYGMIDYNEEDARECLNIMEELFNLI</sequence>